<evidence type="ECO:0000313" key="1">
    <source>
        <dbReference type="EMBL" id="AIE99458.1"/>
    </source>
</evidence>
<name>A0A075G7B9_9ARCH</name>
<dbReference type="EMBL" id="KF900563">
    <property type="protein sequence ID" value="AIE99458.1"/>
    <property type="molecule type" value="Genomic_DNA"/>
</dbReference>
<accession>A0A075G7B9</accession>
<reference evidence="1" key="1">
    <citation type="journal article" date="2014" name="Genome Biol. Evol.">
        <title>Pangenome evidence for extensive interdomain horizontal transfer affecting lineage core and shell genes in uncultured planktonic thaumarchaeota and euryarchaeota.</title>
        <authorList>
            <person name="Deschamps P."/>
            <person name="Zivanovic Y."/>
            <person name="Moreira D."/>
            <person name="Rodriguez-Valera F."/>
            <person name="Lopez-Garcia P."/>
        </authorList>
    </citation>
    <scope>NUCLEOTIDE SEQUENCE</scope>
</reference>
<protein>
    <submittedName>
        <fullName evidence="1">Uncharacterized protein</fullName>
    </submittedName>
</protein>
<proteinExistence type="predicted"/>
<dbReference type="AlphaFoldDB" id="A0A075G7B9"/>
<organism evidence="1">
    <name type="scientific">uncultured marine thaumarchaeote KM3_110_B01</name>
    <dbReference type="NCBI Taxonomy" id="1455987"/>
    <lineage>
        <taxon>Archaea</taxon>
        <taxon>Nitrososphaerota</taxon>
        <taxon>environmental samples</taxon>
    </lineage>
</organism>
<sequence length="73" mass="7486">MFSQVTVPPAVITTVLGTKQLSVSSQPGVDDPGAFVTVADIPPSPCSAKADGATAISEKIASNENAKHIDFFI</sequence>